<comment type="pathway">
    <text evidence="1 7">Cofactor biosynthesis; (R)-pantothenate biosynthesis; (R)-pantoate from 3-methyl-2-oxobutanoate: step 1/2.</text>
</comment>
<name>A0A7V3RGK7_UNCW3</name>
<evidence type="ECO:0000256" key="8">
    <source>
        <dbReference type="PIRSR" id="PIRSR000388-1"/>
    </source>
</evidence>
<comment type="similarity">
    <text evidence="2 7">Belongs to the PanB family.</text>
</comment>
<keyword evidence="7 10" id="KW-0460">Magnesium</keyword>
<feature type="binding site" evidence="7 10">
    <location>
        <position position="43"/>
    </location>
    <ligand>
        <name>Mg(2+)</name>
        <dbReference type="ChEBI" id="CHEBI:18420"/>
    </ligand>
</feature>
<dbReference type="InterPro" id="IPR003700">
    <property type="entry name" value="Pantoate_hydroxy_MeTrfase"/>
</dbReference>
<dbReference type="GO" id="GO:0032259">
    <property type="term" value="P:methylation"/>
    <property type="evidence" value="ECO:0007669"/>
    <property type="project" value="UniProtKB-KW"/>
</dbReference>
<feature type="binding site" evidence="7 9">
    <location>
        <position position="111"/>
    </location>
    <ligand>
        <name>3-methyl-2-oxobutanoate</name>
        <dbReference type="ChEBI" id="CHEBI:11851"/>
    </ligand>
</feature>
<evidence type="ECO:0000256" key="2">
    <source>
        <dbReference type="ARBA" id="ARBA00008676"/>
    </source>
</evidence>
<feature type="binding site" evidence="7 10">
    <location>
        <position position="113"/>
    </location>
    <ligand>
        <name>Mg(2+)</name>
        <dbReference type="ChEBI" id="CHEBI:18420"/>
    </ligand>
</feature>
<dbReference type="UniPathway" id="UPA00028">
    <property type="reaction ID" value="UER00003"/>
</dbReference>
<dbReference type="SUPFAM" id="SSF51621">
    <property type="entry name" value="Phosphoenolpyruvate/pyruvate domain"/>
    <property type="match status" value="1"/>
</dbReference>
<keyword evidence="7" id="KW-0963">Cytoplasm</keyword>
<organism evidence="11">
    <name type="scientific">candidate division WOR-3 bacterium</name>
    <dbReference type="NCBI Taxonomy" id="2052148"/>
    <lineage>
        <taxon>Bacteria</taxon>
        <taxon>Bacteria division WOR-3</taxon>
    </lineage>
</organism>
<keyword evidence="4 7" id="KW-0566">Pantothenate biosynthesis</keyword>
<dbReference type="GO" id="GO:0015940">
    <property type="term" value="P:pantothenate biosynthetic process"/>
    <property type="evidence" value="ECO:0007669"/>
    <property type="project" value="UniProtKB-UniRule"/>
</dbReference>
<evidence type="ECO:0000256" key="5">
    <source>
        <dbReference type="ARBA" id="ARBA00022679"/>
    </source>
</evidence>
<dbReference type="Pfam" id="PF02548">
    <property type="entry name" value="Pantoate_transf"/>
    <property type="match status" value="1"/>
</dbReference>
<accession>A0A7V3RGK7</accession>
<evidence type="ECO:0000256" key="9">
    <source>
        <dbReference type="PIRSR" id="PIRSR000388-2"/>
    </source>
</evidence>
<feature type="binding site" evidence="7 9">
    <location>
        <begin position="43"/>
        <end position="44"/>
    </location>
    <ligand>
        <name>3-methyl-2-oxobutanoate</name>
        <dbReference type="ChEBI" id="CHEBI:11851"/>
    </ligand>
</feature>
<dbReference type="PANTHER" id="PTHR20881">
    <property type="entry name" value="3-METHYL-2-OXOBUTANOATE HYDROXYMETHYLTRANSFERASE"/>
    <property type="match status" value="1"/>
</dbReference>
<dbReference type="GO" id="GO:0003864">
    <property type="term" value="F:3-methyl-2-oxobutanoate hydroxymethyltransferase activity"/>
    <property type="evidence" value="ECO:0007669"/>
    <property type="project" value="UniProtKB-UniRule"/>
</dbReference>
<keyword evidence="11" id="KW-0489">Methyltransferase</keyword>
<dbReference type="InterPro" id="IPR040442">
    <property type="entry name" value="Pyrv_kinase-like_dom_sf"/>
</dbReference>
<dbReference type="NCBIfam" id="TIGR00222">
    <property type="entry name" value="panB"/>
    <property type="match status" value="1"/>
</dbReference>
<feature type="binding site" evidence="7 9">
    <location>
        <position position="82"/>
    </location>
    <ligand>
        <name>3-methyl-2-oxobutanoate</name>
        <dbReference type="ChEBI" id="CHEBI:11851"/>
    </ligand>
</feature>
<dbReference type="Gene3D" id="3.20.20.60">
    <property type="entry name" value="Phosphoenolpyruvate-binding domains"/>
    <property type="match status" value="1"/>
</dbReference>
<reference evidence="11" key="1">
    <citation type="journal article" date="2020" name="mSystems">
        <title>Genome- and Community-Level Interaction Insights into Carbon Utilization and Element Cycling Functions of Hydrothermarchaeota in Hydrothermal Sediment.</title>
        <authorList>
            <person name="Zhou Z."/>
            <person name="Liu Y."/>
            <person name="Xu W."/>
            <person name="Pan J."/>
            <person name="Luo Z.H."/>
            <person name="Li M."/>
        </authorList>
    </citation>
    <scope>NUCLEOTIDE SEQUENCE [LARGE SCALE GENOMIC DNA]</scope>
    <source>
        <strain evidence="11">SpSt-961</strain>
    </source>
</reference>
<comment type="catalytic activity">
    <reaction evidence="7">
        <text>(6R)-5,10-methylene-5,6,7,8-tetrahydrofolate + 3-methyl-2-oxobutanoate + H2O = 2-dehydropantoate + (6S)-5,6,7,8-tetrahydrofolate</text>
        <dbReference type="Rhea" id="RHEA:11824"/>
        <dbReference type="ChEBI" id="CHEBI:11561"/>
        <dbReference type="ChEBI" id="CHEBI:11851"/>
        <dbReference type="ChEBI" id="CHEBI:15377"/>
        <dbReference type="ChEBI" id="CHEBI:15636"/>
        <dbReference type="ChEBI" id="CHEBI:57453"/>
        <dbReference type="EC" id="2.1.2.11"/>
    </reaction>
</comment>
<dbReference type="NCBIfam" id="NF001452">
    <property type="entry name" value="PRK00311.1"/>
    <property type="match status" value="1"/>
</dbReference>
<feature type="binding site" evidence="7 10">
    <location>
        <position position="82"/>
    </location>
    <ligand>
        <name>Mg(2+)</name>
        <dbReference type="ChEBI" id="CHEBI:18420"/>
    </ligand>
</feature>
<dbReference type="FunFam" id="3.20.20.60:FF:000003">
    <property type="entry name" value="3-methyl-2-oxobutanoate hydroxymethyltransferase"/>
    <property type="match status" value="1"/>
</dbReference>
<comment type="caution">
    <text evidence="11">The sequence shown here is derived from an EMBL/GenBank/DDBJ whole genome shotgun (WGS) entry which is preliminary data.</text>
</comment>
<dbReference type="PANTHER" id="PTHR20881:SF0">
    <property type="entry name" value="3-METHYL-2-OXOBUTANOATE HYDROXYMETHYLTRANSFERASE"/>
    <property type="match status" value="1"/>
</dbReference>
<evidence type="ECO:0000256" key="10">
    <source>
        <dbReference type="PIRSR" id="PIRSR000388-3"/>
    </source>
</evidence>
<dbReference type="CDD" id="cd06557">
    <property type="entry name" value="KPHMT-like"/>
    <property type="match status" value="1"/>
</dbReference>
<dbReference type="PIRSF" id="PIRSF000388">
    <property type="entry name" value="Pantoate_hydroxy_MeTrfase"/>
    <property type="match status" value="1"/>
</dbReference>
<dbReference type="HAMAP" id="MF_00156">
    <property type="entry name" value="PanB"/>
    <property type="match status" value="1"/>
</dbReference>
<dbReference type="GO" id="GO:0005737">
    <property type="term" value="C:cytoplasm"/>
    <property type="evidence" value="ECO:0007669"/>
    <property type="project" value="UniProtKB-SubCell"/>
</dbReference>
<comment type="subunit">
    <text evidence="3 7">Homodecamer; pentamer of dimers.</text>
</comment>
<evidence type="ECO:0000313" key="11">
    <source>
        <dbReference type="EMBL" id="HGE77671.1"/>
    </source>
</evidence>
<evidence type="ECO:0000256" key="6">
    <source>
        <dbReference type="ARBA" id="ARBA00056497"/>
    </source>
</evidence>
<keyword evidence="5 7" id="KW-0808">Transferase</keyword>
<dbReference type="AlphaFoldDB" id="A0A7V3RGK7"/>
<comment type="subcellular location">
    <subcellularLocation>
        <location evidence="7">Cytoplasm</location>
    </subcellularLocation>
</comment>
<evidence type="ECO:0000256" key="1">
    <source>
        <dbReference type="ARBA" id="ARBA00005033"/>
    </source>
</evidence>
<dbReference type="InterPro" id="IPR015813">
    <property type="entry name" value="Pyrv/PenolPyrv_kinase-like_dom"/>
</dbReference>
<dbReference type="GO" id="GO:0008168">
    <property type="term" value="F:methyltransferase activity"/>
    <property type="evidence" value="ECO:0007669"/>
    <property type="project" value="UniProtKB-KW"/>
</dbReference>
<evidence type="ECO:0000256" key="7">
    <source>
        <dbReference type="HAMAP-Rule" id="MF_00156"/>
    </source>
</evidence>
<evidence type="ECO:0000256" key="4">
    <source>
        <dbReference type="ARBA" id="ARBA00022655"/>
    </source>
</evidence>
<gene>
    <name evidence="7 11" type="primary">panB</name>
    <name evidence="11" type="ORF">ENX68_01560</name>
</gene>
<dbReference type="EC" id="2.1.2.11" evidence="7"/>
<evidence type="ECO:0000256" key="3">
    <source>
        <dbReference type="ARBA" id="ARBA00011424"/>
    </source>
</evidence>
<sequence>MITTEKILLMKKKKEKIACLTAYDYPTARILDEAGIEIILVGDSAANVVAGEKNTLPITMSDMLYHTKVVARAVKNALVIADMPFLSYQCSIDEAVKNAGSFLKVGAAGVKVEGAGPILKTIERFVQIGIPVMGHLGLTPQSIHKFGGYKLMGKTRKEAEQMIADARRLESAGCFAIVLEKIPASLAKKITKILSIPTIGIGAGPYCDGQILVLHDMLGIYEEFVPKFVKRYAQIGAEIKRAVRDYIREVKAGIYPDKEHYFE</sequence>
<dbReference type="EMBL" id="DTOZ01000046">
    <property type="protein sequence ID" value="HGE77671.1"/>
    <property type="molecule type" value="Genomic_DNA"/>
</dbReference>
<keyword evidence="7 10" id="KW-0479">Metal-binding</keyword>
<protein>
    <recommendedName>
        <fullName evidence="7">3-methyl-2-oxobutanoate hydroxymethyltransferase</fullName>
        <ecNumber evidence="7">2.1.2.11</ecNumber>
    </recommendedName>
    <alternativeName>
        <fullName evidence="7">Ketopantoate hydroxymethyltransferase</fullName>
        <shortName evidence="7">KPHMT</shortName>
    </alternativeName>
</protein>
<feature type="active site" description="Proton acceptor" evidence="7 8">
    <location>
        <position position="180"/>
    </location>
</feature>
<dbReference type="GO" id="GO:0000287">
    <property type="term" value="F:magnesium ion binding"/>
    <property type="evidence" value="ECO:0007669"/>
    <property type="project" value="TreeGrafter"/>
</dbReference>
<comment type="cofactor">
    <cofactor evidence="7 10">
        <name>Mg(2+)</name>
        <dbReference type="ChEBI" id="CHEBI:18420"/>
    </cofactor>
    <text evidence="7 10">Binds 1 Mg(2+) ion per subunit.</text>
</comment>
<proteinExistence type="inferred from homology"/>
<comment type="function">
    <text evidence="6 7">Catalyzes the reversible reaction in which hydroxymethyl group from 5,10-methylenetetrahydrofolate is transferred onto alpha-ketoisovalerate to form ketopantoate.</text>
</comment>